<evidence type="ECO:0000313" key="1">
    <source>
        <dbReference type="EMBL" id="VEL10089.1"/>
    </source>
</evidence>
<gene>
    <name evidence="1" type="ORF">PXEA_LOCUS3529</name>
</gene>
<reference evidence="1" key="1">
    <citation type="submission" date="2018-11" db="EMBL/GenBank/DDBJ databases">
        <authorList>
            <consortium name="Pathogen Informatics"/>
        </authorList>
    </citation>
    <scope>NUCLEOTIDE SEQUENCE</scope>
</reference>
<comment type="caution">
    <text evidence="1">The sequence shown here is derived from an EMBL/GenBank/DDBJ whole genome shotgun (WGS) entry which is preliminary data.</text>
</comment>
<evidence type="ECO:0000313" key="2">
    <source>
        <dbReference type="Proteomes" id="UP000784294"/>
    </source>
</evidence>
<name>A0A448WEY0_9PLAT</name>
<dbReference type="Proteomes" id="UP000784294">
    <property type="component" value="Unassembled WGS sequence"/>
</dbReference>
<organism evidence="1 2">
    <name type="scientific">Protopolystoma xenopodis</name>
    <dbReference type="NCBI Taxonomy" id="117903"/>
    <lineage>
        <taxon>Eukaryota</taxon>
        <taxon>Metazoa</taxon>
        <taxon>Spiralia</taxon>
        <taxon>Lophotrochozoa</taxon>
        <taxon>Platyhelminthes</taxon>
        <taxon>Monogenea</taxon>
        <taxon>Polyopisthocotylea</taxon>
        <taxon>Polystomatidea</taxon>
        <taxon>Polystomatidae</taxon>
        <taxon>Protopolystoma</taxon>
    </lineage>
</organism>
<dbReference type="EMBL" id="CAAALY010008011">
    <property type="protein sequence ID" value="VEL10089.1"/>
    <property type="molecule type" value="Genomic_DNA"/>
</dbReference>
<accession>A0A448WEY0</accession>
<protein>
    <submittedName>
        <fullName evidence="1">Uncharacterized protein</fullName>
    </submittedName>
</protein>
<keyword evidence="2" id="KW-1185">Reference proteome</keyword>
<sequence length="137" mass="14593">MNTRRHSRYIYVYISAVPSCAGDSTLVSHLPTSCVTKRPACGESLSPFVMRCLRGMQNGTRSLSTVGGCQPNGQPWLRYLSWPEGASAARIATLHRTEGSRCRGGASSPPSGLNSVICCLLSFRGLDPGVPSSTVFA</sequence>
<dbReference type="AlphaFoldDB" id="A0A448WEY0"/>
<proteinExistence type="predicted"/>